<sequence>SVKAGYGMLQSIRTNGNHSIFFLVTPSGNPCGNRIPSDEGVPWLPDFLHNPRKWKISDGNPE</sequence>
<dbReference type="EMBL" id="BPLR01001030">
    <property type="protein sequence ID" value="GIY99304.1"/>
    <property type="molecule type" value="Genomic_DNA"/>
</dbReference>
<protein>
    <submittedName>
        <fullName evidence="1">Uncharacterized protein</fullName>
    </submittedName>
</protein>
<organism evidence="1 2">
    <name type="scientific">Caerostris extrusa</name>
    <name type="common">Bark spider</name>
    <name type="synonym">Caerostris bankana</name>
    <dbReference type="NCBI Taxonomy" id="172846"/>
    <lineage>
        <taxon>Eukaryota</taxon>
        <taxon>Metazoa</taxon>
        <taxon>Ecdysozoa</taxon>
        <taxon>Arthropoda</taxon>
        <taxon>Chelicerata</taxon>
        <taxon>Arachnida</taxon>
        <taxon>Araneae</taxon>
        <taxon>Araneomorphae</taxon>
        <taxon>Entelegynae</taxon>
        <taxon>Araneoidea</taxon>
        <taxon>Araneidae</taxon>
        <taxon>Caerostris</taxon>
    </lineage>
</organism>
<name>A0AAV4XZH3_CAEEX</name>
<evidence type="ECO:0000313" key="1">
    <source>
        <dbReference type="EMBL" id="GIY99304.1"/>
    </source>
</evidence>
<proteinExistence type="predicted"/>
<feature type="non-terminal residue" evidence="1">
    <location>
        <position position="1"/>
    </location>
</feature>
<dbReference type="Proteomes" id="UP001054945">
    <property type="component" value="Unassembled WGS sequence"/>
</dbReference>
<dbReference type="AlphaFoldDB" id="A0AAV4XZH3"/>
<gene>
    <name evidence="1" type="ORF">CEXT_391831</name>
</gene>
<comment type="caution">
    <text evidence="1">The sequence shown here is derived from an EMBL/GenBank/DDBJ whole genome shotgun (WGS) entry which is preliminary data.</text>
</comment>
<reference evidence="1 2" key="1">
    <citation type="submission" date="2021-06" db="EMBL/GenBank/DDBJ databases">
        <title>Caerostris extrusa draft genome.</title>
        <authorList>
            <person name="Kono N."/>
            <person name="Arakawa K."/>
        </authorList>
    </citation>
    <scope>NUCLEOTIDE SEQUENCE [LARGE SCALE GENOMIC DNA]</scope>
</reference>
<keyword evidence="2" id="KW-1185">Reference proteome</keyword>
<evidence type="ECO:0000313" key="2">
    <source>
        <dbReference type="Proteomes" id="UP001054945"/>
    </source>
</evidence>
<accession>A0AAV4XZH3</accession>